<comment type="caution">
    <text evidence="2">The sequence shown here is derived from an EMBL/GenBank/DDBJ whole genome shotgun (WGS) entry which is preliminary data.</text>
</comment>
<accession>A0A1A6C2U1</accession>
<evidence type="ECO:0000259" key="1">
    <source>
        <dbReference type="PROSITE" id="PS50006"/>
    </source>
</evidence>
<dbReference type="SMART" id="SM00240">
    <property type="entry name" value="FHA"/>
    <property type="match status" value="1"/>
</dbReference>
<dbReference type="Pfam" id="PF00498">
    <property type="entry name" value="FHA"/>
    <property type="match status" value="1"/>
</dbReference>
<feature type="domain" description="FHA" evidence="1">
    <location>
        <begin position="40"/>
        <end position="83"/>
    </location>
</feature>
<evidence type="ECO:0000313" key="2">
    <source>
        <dbReference type="EMBL" id="OBS08887.1"/>
    </source>
</evidence>
<gene>
    <name evidence="2" type="ORF">Thpro_023137</name>
</gene>
<dbReference type="EMBL" id="JQSG02000006">
    <property type="protein sequence ID" value="OBS08887.1"/>
    <property type="molecule type" value="Genomic_DNA"/>
</dbReference>
<dbReference type="InterPro" id="IPR000253">
    <property type="entry name" value="FHA_dom"/>
</dbReference>
<dbReference type="PROSITE" id="PS50006">
    <property type="entry name" value="FHA_DOMAIN"/>
    <property type="match status" value="1"/>
</dbReference>
<evidence type="ECO:0000313" key="3">
    <source>
        <dbReference type="Proteomes" id="UP000029273"/>
    </source>
</evidence>
<dbReference type="InterPro" id="IPR008984">
    <property type="entry name" value="SMAD_FHA_dom_sf"/>
</dbReference>
<dbReference type="SUPFAM" id="SSF49879">
    <property type="entry name" value="SMAD/FHA domain"/>
    <property type="match status" value="1"/>
</dbReference>
<reference evidence="2 3" key="1">
    <citation type="journal article" date="2014" name="Genome Announc.">
        <title>Draft Genome Sequence of the Iron-Oxidizing, Acidophilic, and Halotolerant 'Thiobacillus prosperus' Type Strain DSM 5130.</title>
        <authorList>
            <person name="Ossandon F.J."/>
            <person name="Cardenas J.P."/>
            <person name="Corbett M."/>
            <person name="Quatrini R."/>
            <person name="Holmes D.S."/>
            <person name="Watkin E."/>
        </authorList>
    </citation>
    <scope>NUCLEOTIDE SEQUENCE [LARGE SCALE GENOMIC DNA]</scope>
    <source>
        <strain evidence="2 3">DSM 5130</strain>
    </source>
</reference>
<dbReference type="Gene3D" id="2.60.200.20">
    <property type="match status" value="1"/>
</dbReference>
<keyword evidence="3" id="KW-1185">Reference proteome</keyword>
<dbReference type="Proteomes" id="UP000029273">
    <property type="component" value="Unassembled WGS sequence"/>
</dbReference>
<dbReference type="AlphaFoldDB" id="A0A1A6C2U1"/>
<name>A0A1A6C2U1_9GAMM</name>
<protein>
    <recommendedName>
        <fullName evidence="1">FHA domain-containing protein</fullName>
    </recommendedName>
</protein>
<proteinExistence type="predicted"/>
<sequence length="126" mass="14031">MRNRRRVVERRLSSVQARSAQPVLRLRFREREFALRNGQLRVGRHSGNDLVINQPVVSRHHGVILALGGGYLLVDTSRNGSYVRLQGAAADIHVQAGEYRLVGKGTIRLGRATDAPGNDLLHFDIS</sequence>
<organism evidence="2 3">
    <name type="scientific">Acidihalobacter prosperus</name>
    <dbReference type="NCBI Taxonomy" id="160660"/>
    <lineage>
        <taxon>Bacteria</taxon>
        <taxon>Pseudomonadati</taxon>
        <taxon>Pseudomonadota</taxon>
        <taxon>Gammaproteobacteria</taxon>
        <taxon>Chromatiales</taxon>
        <taxon>Ectothiorhodospiraceae</taxon>
        <taxon>Acidihalobacter</taxon>
    </lineage>
</organism>